<dbReference type="EMBL" id="BGZK01000975">
    <property type="protein sequence ID" value="GBP67188.1"/>
    <property type="molecule type" value="Genomic_DNA"/>
</dbReference>
<protein>
    <submittedName>
        <fullName evidence="1">Uncharacterized protein</fullName>
    </submittedName>
</protein>
<evidence type="ECO:0000313" key="1">
    <source>
        <dbReference type="EMBL" id="GBP67188.1"/>
    </source>
</evidence>
<sequence>MSSCHVCLERKKMSIQVSRSDRAFASPRPAADASRPSRPIDFHFSGAAIFLKDVYGPKDGTYKFESEVGKRLR</sequence>
<gene>
    <name evidence="1" type="ORF">EVAR_42067_1</name>
</gene>
<organism evidence="1 2">
    <name type="scientific">Eumeta variegata</name>
    <name type="common">Bagworm moth</name>
    <name type="synonym">Eumeta japonica</name>
    <dbReference type="NCBI Taxonomy" id="151549"/>
    <lineage>
        <taxon>Eukaryota</taxon>
        <taxon>Metazoa</taxon>
        <taxon>Ecdysozoa</taxon>
        <taxon>Arthropoda</taxon>
        <taxon>Hexapoda</taxon>
        <taxon>Insecta</taxon>
        <taxon>Pterygota</taxon>
        <taxon>Neoptera</taxon>
        <taxon>Endopterygota</taxon>
        <taxon>Lepidoptera</taxon>
        <taxon>Glossata</taxon>
        <taxon>Ditrysia</taxon>
        <taxon>Tineoidea</taxon>
        <taxon>Psychidae</taxon>
        <taxon>Oiketicinae</taxon>
        <taxon>Eumeta</taxon>
    </lineage>
</organism>
<comment type="caution">
    <text evidence="1">The sequence shown here is derived from an EMBL/GenBank/DDBJ whole genome shotgun (WGS) entry which is preliminary data.</text>
</comment>
<reference evidence="1 2" key="1">
    <citation type="journal article" date="2019" name="Commun. Biol.">
        <title>The bagworm genome reveals a unique fibroin gene that provides high tensile strength.</title>
        <authorList>
            <person name="Kono N."/>
            <person name="Nakamura H."/>
            <person name="Ohtoshi R."/>
            <person name="Tomita M."/>
            <person name="Numata K."/>
            <person name="Arakawa K."/>
        </authorList>
    </citation>
    <scope>NUCLEOTIDE SEQUENCE [LARGE SCALE GENOMIC DNA]</scope>
</reference>
<accession>A0A4C1XUH4</accession>
<name>A0A4C1XUH4_EUMVA</name>
<dbReference type="Proteomes" id="UP000299102">
    <property type="component" value="Unassembled WGS sequence"/>
</dbReference>
<evidence type="ECO:0000313" key="2">
    <source>
        <dbReference type="Proteomes" id="UP000299102"/>
    </source>
</evidence>
<dbReference type="AlphaFoldDB" id="A0A4C1XUH4"/>
<proteinExistence type="predicted"/>
<keyword evidence="2" id="KW-1185">Reference proteome</keyword>